<dbReference type="AlphaFoldDB" id="E0TBV6"/>
<dbReference type="RefSeq" id="WP_013299423.1">
    <property type="nucleotide sequence ID" value="NC_014414.1"/>
</dbReference>
<reference evidence="2 3" key="2">
    <citation type="journal article" date="2011" name="J. Bacteriol.">
        <title>Complete genome sequence of strain HTCC2503T of Parvularcula bermudensis, the type species of the order "Parvularculales" in the class Alphaproteobacteria.</title>
        <authorList>
            <person name="Oh H.M."/>
            <person name="Kang I."/>
            <person name="Vergin K.L."/>
            <person name="Kang D."/>
            <person name="Rhee K.H."/>
            <person name="Giovannoni S.J."/>
            <person name="Cho J.C."/>
        </authorList>
    </citation>
    <scope>NUCLEOTIDE SEQUENCE [LARGE SCALE GENOMIC DNA]</scope>
    <source>
        <strain evidence="3">ATCC BAA-594 / HTCC2503 / KCTC 12087</strain>
    </source>
</reference>
<proteinExistence type="predicted"/>
<evidence type="ECO:0000313" key="2">
    <source>
        <dbReference type="EMBL" id="ADM08449.1"/>
    </source>
</evidence>
<dbReference type="Pfam" id="PF06127">
    <property type="entry name" value="Mpo1-like"/>
    <property type="match status" value="1"/>
</dbReference>
<sequence length="114" mass="12961">MREYQTFAEFFPFYLRQHARPRTRFFHIAGVGLTVLTFLTVLVLDLPWLLLAAPLAGYGPAWISHAFIERNKPATLTYPLWSLRGDIWMSVLWVSGRLDAELERAGVGPSLSSP</sequence>
<feature type="transmembrane region" description="Helical" evidence="1">
    <location>
        <begin position="25"/>
        <end position="44"/>
    </location>
</feature>
<dbReference type="HOGENOM" id="CLU_140388_1_1_5"/>
<keyword evidence="3" id="KW-1185">Reference proteome</keyword>
<keyword evidence="1" id="KW-0812">Transmembrane</keyword>
<reference evidence="3" key="1">
    <citation type="submission" date="2010-08" db="EMBL/GenBank/DDBJ databases">
        <title>Genome sequence of Parvularcula bermudensis HTCC2503.</title>
        <authorList>
            <person name="Kang D.-M."/>
            <person name="Oh H.-M."/>
            <person name="Cho J.-C."/>
        </authorList>
    </citation>
    <scope>NUCLEOTIDE SEQUENCE [LARGE SCALE GENOMIC DNA]</scope>
    <source>
        <strain evidence="3">ATCC BAA-594 / HTCC2503 / KCTC 12087</strain>
    </source>
</reference>
<dbReference type="InterPro" id="IPR009305">
    <property type="entry name" value="Mpo1-like"/>
</dbReference>
<evidence type="ECO:0000256" key="1">
    <source>
        <dbReference type="SAM" id="Phobius"/>
    </source>
</evidence>
<evidence type="ECO:0000313" key="3">
    <source>
        <dbReference type="Proteomes" id="UP000001302"/>
    </source>
</evidence>
<dbReference type="EMBL" id="CP002156">
    <property type="protein sequence ID" value="ADM08449.1"/>
    <property type="molecule type" value="Genomic_DNA"/>
</dbReference>
<dbReference type="Proteomes" id="UP000001302">
    <property type="component" value="Chromosome"/>
</dbReference>
<keyword evidence="1" id="KW-0472">Membrane</keyword>
<dbReference type="eggNOG" id="COG4323">
    <property type="taxonomic scope" value="Bacteria"/>
</dbReference>
<dbReference type="OrthoDB" id="7356072at2"/>
<dbReference type="PANTHER" id="PTHR34205">
    <property type="entry name" value="TRANSMEMBRANE PROTEIN"/>
    <property type="match status" value="1"/>
</dbReference>
<name>E0TBV6_PARBH</name>
<gene>
    <name evidence="2" type="ordered locus">PB2503_01852</name>
</gene>
<dbReference type="PANTHER" id="PTHR34205:SF2">
    <property type="entry name" value="DUF962 DOMAIN-CONTAINING PROTEIN"/>
    <property type="match status" value="1"/>
</dbReference>
<organism evidence="2 3">
    <name type="scientific">Parvularcula bermudensis (strain ATCC BAA-594 / HTCC2503 / KCTC 12087)</name>
    <dbReference type="NCBI Taxonomy" id="314260"/>
    <lineage>
        <taxon>Bacteria</taxon>
        <taxon>Pseudomonadati</taxon>
        <taxon>Pseudomonadota</taxon>
        <taxon>Alphaproteobacteria</taxon>
        <taxon>Parvularculales</taxon>
        <taxon>Parvularculaceae</taxon>
        <taxon>Parvularcula</taxon>
    </lineage>
</organism>
<keyword evidence="1" id="KW-1133">Transmembrane helix</keyword>
<accession>E0TBV6</accession>
<dbReference type="KEGG" id="pbr:PB2503_01852"/>
<protein>
    <recommendedName>
        <fullName evidence="4">DUF962 domain-containing protein</fullName>
    </recommendedName>
</protein>
<dbReference type="STRING" id="314260.PB2503_01852"/>
<feature type="transmembrane region" description="Helical" evidence="1">
    <location>
        <begin position="50"/>
        <end position="68"/>
    </location>
</feature>
<evidence type="ECO:0008006" key="4">
    <source>
        <dbReference type="Google" id="ProtNLM"/>
    </source>
</evidence>